<proteinExistence type="evidence at transcript level"/>
<reference evidence="2" key="1">
    <citation type="submission" date="2020-04" db="EMBL/GenBank/DDBJ databases">
        <authorList>
            <person name="Neveu A P."/>
        </authorList>
    </citation>
    <scope>NUCLEOTIDE SEQUENCE</scope>
    <source>
        <tissue evidence="2">Whole embryo</tissue>
    </source>
</reference>
<dbReference type="CDD" id="cd08241">
    <property type="entry name" value="QOR1"/>
    <property type="match status" value="1"/>
</dbReference>
<feature type="domain" description="Enoyl reductase (ER)" evidence="1">
    <location>
        <begin position="64"/>
        <end position="370"/>
    </location>
</feature>
<protein>
    <submittedName>
        <fullName evidence="2">Quinone oxidoreductase-like protein 2 homolog</fullName>
    </submittedName>
</protein>
<dbReference type="Gene3D" id="3.40.50.720">
    <property type="entry name" value="NAD(P)-binding Rossmann-like Domain"/>
    <property type="match status" value="1"/>
</dbReference>
<dbReference type="EMBL" id="LR784190">
    <property type="protein sequence ID" value="CAB3233953.1"/>
    <property type="molecule type" value="mRNA"/>
</dbReference>
<dbReference type="AlphaFoldDB" id="A0A6F9D9G8"/>
<dbReference type="PANTHER" id="PTHR43677">
    <property type="entry name" value="SHORT-CHAIN DEHYDROGENASE/REDUCTASE"/>
    <property type="match status" value="1"/>
</dbReference>
<dbReference type="PANTHER" id="PTHR43677:SF4">
    <property type="entry name" value="QUINONE OXIDOREDUCTASE-LIKE PROTEIN 2"/>
    <property type="match status" value="1"/>
</dbReference>
<dbReference type="SUPFAM" id="SSF50129">
    <property type="entry name" value="GroES-like"/>
    <property type="match status" value="1"/>
</dbReference>
<dbReference type="InterPro" id="IPR013154">
    <property type="entry name" value="ADH-like_N"/>
</dbReference>
<dbReference type="InterPro" id="IPR051397">
    <property type="entry name" value="Zn-ADH-like_protein"/>
</dbReference>
<dbReference type="GO" id="GO:0005739">
    <property type="term" value="C:mitochondrion"/>
    <property type="evidence" value="ECO:0007669"/>
    <property type="project" value="TreeGrafter"/>
</dbReference>
<dbReference type="InterPro" id="IPR011032">
    <property type="entry name" value="GroES-like_sf"/>
</dbReference>
<evidence type="ECO:0000313" key="2">
    <source>
        <dbReference type="EMBL" id="CAB3233953.1"/>
    </source>
</evidence>
<evidence type="ECO:0000259" key="1">
    <source>
        <dbReference type="SMART" id="SM00829"/>
    </source>
</evidence>
<dbReference type="InterPro" id="IPR020843">
    <property type="entry name" value="ER"/>
</dbReference>
<dbReference type="InterPro" id="IPR036291">
    <property type="entry name" value="NAD(P)-bd_dom_sf"/>
</dbReference>
<dbReference type="SUPFAM" id="SSF51735">
    <property type="entry name" value="NAD(P)-binding Rossmann-fold domains"/>
    <property type="match status" value="1"/>
</dbReference>
<organism evidence="2">
    <name type="scientific">Phallusia mammillata</name>
    <dbReference type="NCBI Taxonomy" id="59560"/>
    <lineage>
        <taxon>Eukaryota</taxon>
        <taxon>Metazoa</taxon>
        <taxon>Chordata</taxon>
        <taxon>Tunicata</taxon>
        <taxon>Ascidiacea</taxon>
        <taxon>Phlebobranchia</taxon>
        <taxon>Ascidiidae</taxon>
        <taxon>Phallusia</taxon>
    </lineage>
</organism>
<dbReference type="SMART" id="SM00829">
    <property type="entry name" value="PKS_ER"/>
    <property type="match status" value="1"/>
</dbReference>
<dbReference type="Gene3D" id="3.90.180.10">
    <property type="entry name" value="Medium-chain alcohol dehydrogenases, catalytic domain"/>
    <property type="match status" value="1"/>
</dbReference>
<dbReference type="Pfam" id="PF08240">
    <property type="entry name" value="ADH_N"/>
    <property type="match status" value="1"/>
</dbReference>
<accession>A0A6F9D9G8</accession>
<sequence>MLKKFVVKCPPEVILRPIAKRTTLSGAGTTTVFSKSPVMSSNFTQRRHFKAAMCTEIDKPLSIGTKESQMELSSGEVRVEVAAAGINFGDILMTKGTYQVKLPTPFTPGNEMAGTILEVADDVVDFKPGMRVVGLVNSFGAFAEEVVTQAESLWMIPDEMEFTDAAGFIVSYGTAMLGLKHRANIQPGEHLLVTAAAGGAGLAAVDIGSHVLEARVIGAAGTEEKCSLVKSYGAVDCINYTTENVRDRTKEISPKGANVVFDTVGGKIFKDALRSIAWEGRLLVIGFASGDIPSIPANHLLVKNVSAVGFYWGAYSMTDLTKFRWSVDECLRQYRLGKLKPHICKKFDLSMINQAMDFVKSRKSTGKVVLVIR</sequence>
<dbReference type="InterPro" id="IPR013149">
    <property type="entry name" value="ADH-like_C"/>
</dbReference>
<dbReference type="GO" id="GO:0016491">
    <property type="term" value="F:oxidoreductase activity"/>
    <property type="evidence" value="ECO:0007669"/>
    <property type="project" value="InterPro"/>
</dbReference>
<name>A0A6F9D9G8_9ASCI</name>
<dbReference type="Pfam" id="PF00107">
    <property type="entry name" value="ADH_zinc_N"/>
    <property type="match status" value="1"/>
</dbReference>
<gene>
    <name evidence="2" type="primary">Cryzl2</name>
</gene>